<reference evidence="2 3" key="1">
    <citation type="submission" date="2021-07" db="EMBL/GenBank/DDBJ databases">
        <title>The Aristolochia fimbriata genome: insights into angiosperm evolution, floral development and chemical biosynthesis.</title>
        <authorList>
            <person name="Jiao Y."/>
        </authorList>
    </citation>
    <scope>NUCLEOTIDE SEQUENCE [LARGE SCALE GENOMIC DNA]</scope>
    <source>
        <strain evidence="2">IBCAS-2021</strain>
        <tissue evidence="2">Leaf</tissue>
    </source>
</reference>
<dbReference type="PROSITE" id="PS50053">
    <property type="entry name" value="UBIQUITIN_2"/>
    <property type="match status" value="3"/>
</dbReference>
<dbReference type="InterPro" id="IPR029071">
    <property type="entry name" value="Ubiquitin-like_domsf"/>
</dbReference>
<dbReference type="GO" id="GO:0043130">
    <property type="term" value="F:ubiquitin binding"/>
    <property type="evidence" value="ECO:0007669"/>
    <property type="project" value="TreeGrafter"/>
</dbReference>
<keyword evidence="3" id="KW-1185">Reference proteome</keyword>
<dbReference type="GO" id="GO:0031593">
    <property type="term" value="F:polyubiquitin modification-dependent protein binding"/>
    <property type="evidence" value="ECO:0007669"/>
    <property type="project" value="TreeGrafter"/>
</dbReference>
<accession>A0AAV7ED47</accession>
<proteinExistence type="predicted"/>
<dbReference type="InterPro" id="IPR019956">
    <property type="entry name" value="Ubiquitin_dom"/>
</dbReference>
<evidence type="ECO:0000313" key="3">
    <source>
        <dbReference type="Proteomes" id="UP000825729"/>
    </source>
</evidence>
<dbReference type="EMBL" id="JAINDJ010000006">
    <property type="protein sequence ID" value="KAG9445452.1"/>
    <property type="molecule type" value="Genomic_DNA"/>
</dbReference>
<dbReference type="PROSITE" id="PS00299">
    <property type="entry name" value="UBIQUITIN_1"/>
    <property type="match status" value="1"/>
</dbReference>
<dbReference type="PANTHER" id="PTHR10621:SF38">
    <property type="entry name" value="UBIQUITIN DOMAIN-CONTAINING PROTEIN 7SL RNA1-RELATED"/>
    <property type="match status" value="1"/>
</dbReference>
<dbReference type="CDD" id="cd17039">
    <property type="entry name" value="Ubl_ubiquitin_like"/>
    <property type="match status" value="3"/>
</dbReference>
<sequence length="276" mass="30956">MDVFFVISKDERFSIEVGYFDTVLAMKEKIQKYQGLPVASQTLVFNGQIMSDKRDTEYYEVLQGSEIHLIVKPESSKVPVQSTTTTPGEESSVPSPVFQVQVKIQDSSKRQFQLKLEPGDTVGRLKERIQESEGIPTNRFSVFLGNVELQDQSLSIGECGVSEHSEITVAAAKQGSNYAGGAAPTNGSSPKKMRIMVQPKCGTKKIPVEVGPNDKVRELRKELQRLHHHLQFHLPQDGYFFIYKQNVMEDDQSFRWHDVRQGDTIEIFNGSVTGGS</sequence>
<name>A0AAV7ED47_ARIFI</name>
<feature type="domain" description="Ubiquitin-like" evidence="1">
    <location>
        <begin position="193"/>
        <end position="274"/>
    </location>
</feature>
<dbReference type="InterPro" id="IPR000626">
    <property type="entry name" value="Ubiquitin-like_dom"/>
</dbReference>
<protein>
    <recommendedName>
        <fullName evidence="1">Ubiquitin-like domain-containing protein</fullName>
    </recommendedName>
</protein>
<dbReference type="AlphaFoldDB" id="A0AAV7ED47"/>
<organism evidence="2 3">
    <name type="scientific">Aristolochia fimbriata</name>
    <name type="common">White veined hardy Dutchman's pipe vine</name>
    <dbReference type="NCBI Taxonomy" id="158543"/>
    <lineage>
        <taxon>Eukaryota</taxon>
        <taxon>Viridiplantae</taxon>
        <taxon>Streptophyta</taxon>
        <taxon>Embryophyta</taxon>
        <taxon>Tracheophyta</taxon>
        <taxon>Spermatophyta</taxon>
        <taxon>Magnoliopsida</taxon>
        <taxon>Magnoliidae</taxon>
        <taxon>Piperales</taxon>
        <taxon>Aristolochiaceae</taxon>
        <taxon>Aristolochia</taxon>
    </lineage>
</organism>
<dbReference type="PANTHER" id="PTHR10621">
    <property type="entry name" value="UV EXCISION REPAIR PROTEIN RAD23"/>
    <property type="match status" value="1"/>
</dbReference>
<feature type="domain" description="Ubiquitin-like" evidence="1">
    <location>
        <begin position="98"/>
        <end position="176"/>
    </location>
</feature>
<dbReference type="Gene3D" id="3.10.20.90">
    <property type="entry name" value="Phosphatidylinositol 3-kinase Catalytic Subunit, Chain A, domain 1"/>
    <property type="match status" value="3"/>
</dbReference>
<dbReference type="GO" id="GO:0070628">
    <property type="term" value="F:proteasome binding"/>
    <property type="evidence" value="ECO:0007669"/>
    <property type="project" value="TreeGrafter"/>
</dbReference>
<evidence type="ECO:0000313" key="2">
    <source>
        <dbReference type="EMBL" id="KAG9445452.1"/>
    </source>
</evidence>
<dbReference type="Pfam" id="PF00240">
    <property type="entry name" value="ubiquitin"/>
    <property type="match status" value="3"/>
</dbReference>
<dbReference type="GO" id="GO:0005829">
    <property type="term" value="C:cytosol"/>
    <property type="evidence" value="ECO:0007669"/>
    <property type="project" value="TreeGrafter"/>
</dbReference>
<evidence type="ECO:0000259" key="1">
    <source>
        <dbReference type="PROSITE" id="PS50053"/>
    </source>
</evidence>
<dbReference type="GO" id="GO:0043161">
    <property type="term" value="P:proteasome-mediated ubiquitin-dependent protein catabolic process"/>
    <property type="evidence" value="ECO:0007669"/>
    <property type="project" value="TreeGrafter"/>
</dbReference>
<gene>
    <name evidence="2" type="ORF">H6P81_016792</name>
</gene>
<comment type="caution">
    <text evidence="2">The sequence shown here is derived from an EMBL/GenBank/DDBJ whole genome shotgun (WGS) entry which is preliminary data.</text>
</comment>
<dbReference type="SUPFAM" id="SSF54236">
    <property type="entry name" value="Ubiquitin-like"/>
    <property type="match status" value="3"/>
</dbReference>
<dbReference type="InterPro" id="IPR019954">
    <property type="entry name" value="Ubiquitin_CS"/>
</dbReference>
<dbReference type="GO" id="GO:0005654">
    <property type="term" value="C:nucleoplasm"/>
    <property type="evidence" value="ECO:0007669"/>
    <property type="project" value="TreeGrafter"/>
</dbReference>
<dbReference type="SMART" id="SM00213">
    <property type="entry name" value="UBQ"/>
    <property type="match status" value="2"/>
</dbReference>
<feature type="domain" description="Ubiquitin-like" evidence="1">
    <location>
        <begin position="1"/>
        <end position="76"/>
    </location>
</feature>
<dbReference type="PRINTS" id="PR00348">
    <property type="entry name" value="UBIQUITIN"/>
</dbReference>
<dbReference type="Proteomes" id="UP000825729">
    <property type="component" value="Unassembled WGS sequence"/>
</dbReference>